<gene>
    <name evidence="1" type="ORF">COLO4_01707</name>
</gene>
<protein>
    <submittedName>
        <fullName evidence="1">Uncharacterized protein</fullName>
    </submittedName>
</protein>
<evidence type="ECO:0000313" key="2">
    <source>
        <dbReference type="Proteomes" id="UP000187203"/>
    </source>
</evidence>
<dbReference type="AlphaFoldDB" id="A0A1R3L2B3"/>
<accession>A0A1R3L2B3</accession>
<proteinExistence type="predicted"/>
<sequence length="129" mass="14214">MRRLDVVGIDFEFRAGIGGRRAIEQHGADRLFGIGAVGPALHRDAAEVGADRMARQRRAHDLAGGGVQPGVGDFGDDFQRLAAGGELRRAQREVRAFGQPHIHCNTPVDRPRRKHAKIELRALAQRDHE</sequence>
<feature type="non-terminal residue" evidence="1">
    <location>
        <position position="129"/>
    </location>
</feature>
<dbReference type="Proteomes" id="UP000187203">
    <property type="component" value="Unassembled WGS sequence"/>
</dbReference>
<organism evidence="1 2">
    <name type="scientific">Corchorus olitorius</name>
    <dbReference type="NCBI Taxonomy" id="93759"/>
    <lineage>
        <taxon>Eukaryota</taxon>
        <taxon>Viridiplantae</taxon>
        <taxon>Streptophyta</taxon>
        <taxon>Embryophyta</taxon>
        <taxon>Tracheophyta</taxon>
        <taxon>Spermatophyta</taxon>
        <taxon>Magnoliopsida</taxon>
        <taxon>eudicotyledons</taxon>
        <taxon>Gunneridae</taxon>
        <taxon>Pentapetalae</taxon>
        <taxon>rosids</taxon>
        <taxon>malvids</taxon>
        <taxon>Malvales</taxon>
        <taxon>Malvaceae</taxon>
        <taxon>Grewioideae</taxon>
        <taxon>Apeibeae</taxon>
        <taxon>Corchorus</taxon>
    </lineage>
</organism>
<dbReference type="EMBL" id="AWUE01004321">
    <property type="protein sequence ID" value="OMP13428.1"/>
    <property type="molecule type" value="Genomic_DNA"/>
</dbReference>
<evidence type="ECO:0000313" key="1">
    <source>
        <dbReference type="EMBL" id="OMP13428.1"/>
    </source>
</evidence>
<reference evidence="2" key="1">
    <citation type="submission" date="2013-09" db="EMBL/GenBank/DDBJ databases">
        <title>Corchorus olitorius genome sequencing.</title>
        <authorList>
            <person name="Alam M."/>
            <person name="Haque M.S."/>
            <person name="Islam M.S."/>
            <person name="Emdad E.M."/>
            <person name="Islam M.M."/>
            <person name="Ahmed B."/>
            <person name="Halim A."/>
            <person name="Hossen Q.M.M."/>
            <person name="Hossain M.Z."/>
            <person name="Ahmed R."/>
            <person name="Khan M.M."/>
            <person name="Islam R."/>
            <person name="Rashid M.M."/>
            <person name="Khan S.A."/>
            <person name="Rahman M.S."/>
            <person name="Alam M."/>
            <person name="Yahiya A.S."/>
            <person name="Khan M.S."/>
            <person name="Azam M.S."/>
            <person name="Haque T."/>
            <person name="Lashkar M.Z.H."/>
            <person name="Akhand A.I."/>
            <person name="Morshed G."/>
            <person name="Roy S."/>
            <person name="Uddin K.S."/>
            <person name="Rabeya T."/>
            <person name="Hossain A.S."/>
            <person name="Chowdhury A."/>
            <person name="Snigdha A.R."/>
            <person name="Mortoza M.S."/>
            <person name="Matin S.A."/>
            <person name="Hoque S.M.E."/>
            <person name="Islam M.K."/>
            <person name="Roy D.K."/>
            <person name="Haider R."/>
            <person name="Moosa M.M."/>
            <person name="Elias S.M."/>
            <person name="Hasan A.M."/>
            <person name="Jahan S."/>
            <person name="Shafiuddin M."/>
            <person name="Mahmood N."/>
            <person name="Shommy N.S."/>
        </authorList>
    </citation>
    <scope>NUCLEOTIDE SEQUENCE [LARGE SCALE GENOMIC DNA]</scope>
    <source>
        <strain evidence="2">cv. O-4</strain>
    </source>
</reference>
<comment type="caution">
    <text evidence="1">The sequence shown here is derived from an EMBL/GenBank/DDBJ whole genome shotgun (WGS) entry which is preliminary data.</text>
</comment>
<name>A0A1R3L2B3_9ROSI</name>
<keyword evidence="2" id="KW-1185">Reference proteome</keyword>